<evidence type="ECO:0000313" key="1">
    <source>
        <dbReference type="EMBL" id="KAH7111917.1"/>
    </source>
</evidence>
<evidence type="ECO:0000313" key="2">
    <source>
        <dbReference type="Proteomes" id="UP000717696"/>
    </source>
</evidence>
<accession>A0A9P9I9J3</accession>
<comment type="caution">
    <text evidence="1">The sequence shown here is derived from an EMBL/GenBank/DDBJ whole genome shotgun (WGS) entry which is preliminary data.</text>
</comment>
<organism evidence="1 2">
    <name type="scientific">Dactylonectria estremocensis</name>
    <dbReference type="NCBI Taxonomy" id="1079267"/>
    <lineage>
        <taxon>Eukaryota</taxon>
        <taxon>Fungi</taxon>
        <taxon>Dikarya</taxon>
        <taxon>Ascomycota</taxon>
        <taxon>Pezizomycotina</taxon>
        <taxon>Sordariomycetes</taxon>
        <taxon>Hypocreomycetidae</taxon>
        <taxon>Hypocreales</taxon>
        <taxon>Nectriaceae</taxon>
        <taxon>Dactylonectria</taxon>
    </lineage>
</organism>
<dbReference type="Proteomes" id="UP000717696">
    <property type="component" value="Unassembled WGS sequence"/>
</dbReference>
<protein>
    <submittedName>
        <fullName evidence="1">Uncharacterized protein</fullName>
    </submittedName>
</protein>
<dbReference type="OrthoDB" id="4996232at2759"/>
<dbReference type="EMBL" id="JAGMUU010000053">
    <property type="protein sequence ID" value="KAH7111917.1"/>
    <property type="molecule type" value="Genomic_DNA"/>
</dbReference>
<sequence>MTYIYIGSRDEISCVHLELLPTELESKIIHPASFTRILTTLKFIKQRFLSVPFNMPNVRRPEGPASGSKQAAEVNESHLRVPGYTDDPIFSYIRYSDKAERSLRKCDFEEFKAELIAFINLYNEAAGGAAEGVEKMNEHKQAAFSKIEGFPELVADFDQFLTASKVVMRRPTAMQYQDAVAPELANL</sequence>
<gene>
    <name evidence="1" type="ORF">B0J13DRAFT_576206</name>
</gene>
<name>A0A9P9I9J3_9HYPO</name>
<keyword evidence="2" id="KW-1185">Reference proteome</keyword>
<reference evidence="1" key="1">
    <citation type="journal article" date="2021" name="Nat. Commun.">
        <title>Genetic determinants of endophytism in the Arabidopsis root mycobiome.</title>
        <authorList>
            <person name="Mesny F."/>
            <person name="Miyauchi S."/>
            <person name="Thiergart T."/>
            <person name="Pickel B."/>
            <person name="Atanasova L."/>
            <person name="Karlsson M."/>
            <person name="Huettel B."/>
            <person name="Barry K.W."/>
            <person name="Haridas S."/>
            <person name="Chen C."/>
            <person name="Bauer D."/>
            <person name="Andreopoulos W."/>
            <person name="Pangilinan J."/>
            <person name="LaButti K."/>
            <person name="Riley R."/>
            <person name="Lipzen A."/>
            <person name="Clum A."/>
            <person name="Drula E."/>
            <person name="Henrissat B."/>
            <person name="Kohler A."/>
            <person name="Grigoriev I.V."/>
            <person name="Martin F.M."/>
            <person name="Hacquard S."/>
        </authorList>
    </citation>
    <scope>NUCLEOTIDE SEQUENCE</scope>
    <source>
        <strain evidence="1">MPI-CAGE-AT-0021</strain>
    </source>
</reference>
<dbReference type="AlphaFoldDB" id="A0A9P9I9J3"/>
<proteinExistence type="predicted"/>